<name>A0A5E4YXD6_9BURK</name>
<dbReference type="Proteomes" id="UP000366819">
    <property type="component" value="Unassembled WGS sequence"/>
</dbReference>
<dbReference type="AlphaFoldDB" id="A0A5E4YXD6"/>
<organism evidence="2 3">
    <name type="scientific">Pandoraea aquatica</name>
    <dbReference type="NCBI Taxonomy" id="2508290"/>
    <lineage>
        <taxon>Bacteria</taxon>
        <taxon>Pseudomonadati</taxon>
        <taxon>Pseudomonadota</taxon>
        <taxon>Betaproteobacteria</taxon>
        <taxon>Burkholderiales</taxon>
        <taxon>Burkholderiaceae</taxon>
        <taxon>Pandoraea</taxon>
    </lineage>
</organism>
<sequence length="92" mass="10623">MRERICELIEHVTAPDRCWREMEGFTGIPSKRWQNVARDLQRPTSEMIEAIGLIWPQFAFWLVTGRTDEASGHISPALEQTARDLSNRRKAG</sequence>
<evidence type="ECO:0000313" key="2">
    <source>
        <dbReference type="EMBL" id="VVE53067.1"/>
    </source>
</evidence>
<dbReference type="Gene3D" id="1.10.260.40">
    <property type="entry name" value="lambda repressor-like DNA-binding domains"/>
    <property type="match status" value="1"/>
</dbReference>
<protein>
    <recommendedName>
        <fullName evidence="4">DNA-binding protein</fullName>
    </recommendedName>
</protein>
<proteinExistence type="predicted"/>
<gene>
    <name evidence="2" type="ORF">PAQ31011_04841</name>
</gene>
<accession>A0A5E4YXD6</accession>
<keyword evidence="3" id="KW-1185">Reference proteome</keyword>
<reference evidence="2 3" key="1">
    <citation type="submission" date="2019-08" db="EMBL/GenBank/DDBJ databases">
        <authorList>
            <person name="Peeters C."/>
        </authorList>
    </citation>
    <scope>NUCLEOTIDE SEQUENCE [LARGE SCALE GENOMIC DNA]</scope>
    <source>
        <strain evidence="2 3">LMG 31011</strain>
    </source>
</reference>
<dbReference type="EMBL" id="CABPSN010000010">
    <property type="protein sequence ID" value="VVE53067.1"/>
    <property type="molecule type" value="Genomic_DNA"/>
</dbReference>
<feature type="region of interest" description="Disordered" evidence="1">
    <location>
        <begin position="69"/>
        <end position="92"/>
    </location>
</feature>
<dbReference type="GO" id="GO:0003677">
    <property type="term" value="F:DNA binding"/>
    <property type="evidence" value="ECO:0007669"/>
    <property type="project" value="InterPro"/>
</dbReference>
<feature type="compositionally biased region" description="Basic and acidic residues" evidence="1">
    <location>
        <begin position="81"/>
        <end position="92"/>
    </location>
</feature>
<dbReference type="InterPro" id="IPR010982">
    <property type="entry name" value="Lambda_DNA-bd_dom_sf"/>
</dbReference>
<evidence type="ECO:0000256" key="1">
    <source>
        <dbReference type="SAM" id="MobiDB-lite"/>
    </source>
</evidence>
<evidence type="ECO:0000313" key="3">
    <source>
        <dbReference type="Proteomes" id="UP000366819"/>
    </source>
</evidence>
<evidence type="ECO:0008006" key="4">
    <source>
        <dbReference type="Google" id="ProtNLM"/>
    </source>
</evidence>